<organism evidence="1 2">
    <name type="scientific">Ralstonia solanacearum</name>
    <name type="common">Pseudomonas solanacearum</name>
    <dbReference type="NCBI Taxonomy" id="305"/>
    <lineage>
        <taxon>Bacteria</taxon>
        <taxon>Pseudomonadati</taxon>
        <taxon>Pseudomonadota</taxon>
        <taxon>Betaproteobacteria</taxon>
        <taxon>Burkholderiales</taxon>
        <taxon>Burkholderiaceae</taxon>
        <taxon>Ralstonia</taxon>
        <taxon>Ralstonia solanacearum species complex</taxon>
    </lineage>
</organism>
<proteinExistence type="predicted"/>
<dbReference type="AlphaFoldDB" id="A0AA92JVP5"/>
<evidence type="ECO:0000313" key="2">
    <source>
        <dbReference type="Proteomes" id="UP000593970"/>
    </source>
</evidence>
<dbReference type="Proteomes" id="UP000593970">
    <property type="component" value="Plasmid pUW774mp"/>
</dbReference>
<geneLocation type="plasmid" evidence="1 2">
    <name>pUW774mp</name>
</geneLocation>
<accession>A0AA92JVP5</accession>
<evidence type="ECO:0000313" key="1">
    <source>
        <dbReference type="EMBL" id="QOK98401.1"/>
    </source>
</evidence>
<name>A0AA92JVP5_RALSL</name>
<sequence length="60" mass="6200">MQDWRCAHAVGRCMMSCTSRDASGADEPLAIDEATAIGEVQYAGADGAAIRLANEARAGS</sequence>
<reference evidence="2" key="1">
    <citation type="submission" date="2020-04" db="EMBL/GenBank/DDBJ databases">
        <title>Ralstonia solanacearum UW576, UW763, UW773, and UW774.</title>
        <authorList>
            <person name="Steidl O."/>
            <person name="Truchon A."/>
            <person name="Allen C."/>
        </authorList>
    </citation>
    <scope>NUCLEOTIDE SEQUENCE [LARGE SCALE GENOMIC DNA]</scope>
    <source>
        <strain evidence="2">UW774</strain>
        <plasmid evidence="2">pUW774mp</plasmid>
    </source>
</reference>
<keyword evidence="1" id="KW-0614">Plasmid</keyword>
<protein>
    <submittedName>
        <fullName evidence="1">Uncharacterized protein</fullName>
    </submittedName>
</protein>
<dbReference type="EMBL" id="CP051170">
    <property type="protein sequence ID" value="QOK98401.1"/>
    <property type="molecule type" value="Genomic_DNA"/>
</dbReference>
<gene>
    <name evidence="1" type="ORF">HF909_19850</name>
</gene>